<dbReference type="STRING" id="62324.A0A182R1M3"/>
<dbReference type="Pfam" id="PF08445">
    <property type="entry name" value="FR47"/>
    <property type="match status" value="1"/>
</dbReference>
<dbReference type="Pfam" id="PF18713">
    <property type="entry name" value="DUF5645"/>
    <property type="match status" value="1"/>
</dbReference>
<dbReference type="InterPro" id="IPR013653">
    <property type="entry name" value="GCN5-like_dom"/>
</dbReference>
<dbReference type="InterPro" id="IPR000182">
    <property type="entry name" value="GNAT_dom"/>
</dbReference>
<dbReference type="InterPro" id="IPR053225">
    <property type="entry name" value="Acyl-CoA_N-acyltransferase"/>
</dbReference>
<dbReference type="SUPFAM" id="SSF55729">
    <property type="entry name" value="Acyl-CoA N-acyltransferases (Nat)"/>
    <property type="match status" value="1"/>
</dbReference>
<feature type="domain" description="N-acetyltransferase" evidence="1">
    <location>
        <begin position="170"/>
        <end position="303"/>
    </location>
</feature>
<accession>A0A182R1M3</accession>
<sequence>MNTNSAMEPLRAASEEEIRQLIQIYEKRLPESVQFVLLLQNILRINTTVDGFDLEEASHRFQKTIYIPNNEYINHFATFVAISREEDQFVLINTLEYPPVVLTNALQKTNYIKWDHKPMFVIDGNNAIRAKLFHIVEERKLRLESWSECINFWMPREEAAKLSFVVPNEVELKPLQIEHGKVLNEWWPYRYKASQRYMESAIKHNGGLGLFDKTSGELVACVFKNDHDAVGHLYTVPDRNNRGYGSTLAKALTRQIAFQHKQHVHTFINEENDRSIRLFEKLGFTAINRTEWLITSSIPTNSE</sequence>
<dbReference type="InterPro" id="IPR041506">
    <property type="entry name" value="DUF5645"/>
</dbReference>
<dbReference type="GO" id="GO:0016747">
    <property type="term" value="F:acyltransferase activity, transferring groups other than amino-acyl groups"/>
    <property type="evidence" value="ECO:0007669"/>
    <property type="project" value="InterPro"/>
</dbReference>
<proteinExistence type="predicted"/>
<protein>
    <recommendedName>
        <fullName evidence="1">N-acetyltransferase domain-containing protein</fullName>
    </recommendedName>
</protein>
<dbReference type="Gene3D" id="3.40.630.30">
    <property type="match status" value="2"/>
</dbReference>
<dbReference type="AlphaFoldDB" id="A0A182R1M3"/>
<dbReference type="VEuPathDB" id="VectorBase:AFUN2_012029"/>
<dbReference type="InterPro" id="IPR016181">
    <property type="entry name" value="Acyl_CoA_acyltransferase"/>
</dbReference>
<name>A0A182R1M3_ANOFN</name>
<dbReference type="EnsemblMetazoa" id="AFUN000061-RA">
    <property type="protein sequence ID" value="AFUN000061-PA"/>
    <property type="gene ID" value="AFUN000061"/>
</dbReference>
<organism evidence="2">
    <name type="scientific">Anopheles funestus</name>
    <name type="common">African malaria mosquito</name>
    <dbReference type="NCBI Taxonomy" id="62324"/>
    <lineage>
        <taxon>Eukaryota</taxon>
        <taxon>Metazoa</taxon>
        <taxon>Ecdysozoa</taxon>
        <taxon>Arthropoda</taxon>
        <taxon>Hexapoda</taxon>
        <taxon>Insecta</taxon>
        <taxon>Pterygota</taxon>
        <taxon>Neoptera</taxon>
        <taxon>Endopterygota</taxon>
        <taxon>Diptera</taxon>
        <taxon>Nematocera</taxon>
        <taxon>Culicoidea</taxon>
        <taxon>Culicidae</taxon>
        <taxon>Anophelinae</taxon>
        <taxon>Anopheles</taxon>
    </lineage>
</organism>
<dbReference type="VEuPathDB" id="VectorBase:AFUN000061"/>
<evidence type="ECO:0000259" key="1">
    <source>
        <dbReference type="PROSITE" id="PS51186"/>
    </source>
</evidence>
<reference evidence="2" key="1">
    <citation type="submission" date="2020-05" db="UniProtKB">
        <authorList>
            <consortium name="EnsemblMetazoa"/>
        </authorList>
    </citation>
    <scope>IDENTIFICATION</scope>
    <source>
        <strain evidence="2">FUMOZ</strain>
    </source>
</reference>
<dbReference type="PANTHER" id="PTHR20958:SF6">
    <property type="entry name" value="GLYCINE N-ACYLTRANSFERASE-LIKE PROTEIN"/>
    <property type="match status" value="1"/>
</dbReference>
<dbReference type="PANTHER" id="PTHR20958">
    <property type="entry name" value="GLYCINE N-ACYLTRANSFERASE-LIKE PROTEIN"/>
    <property type="match status" value="1"/>
</dbReference>
<evidence type="ECO:0000313" key="2">
    <source>
        <dbReference type="EnsemblMetazoa" id="AFUN000061-PA"/>
    </source>
</evidence>
<dbReference type="PROSITE" id="PS51186">
    <property type="entry name" value="GNAT"/>
    <property type="match status" value="1"/>
</dbReference>